<keyword evidence="1" id="KW-0812">Transmembrane</keyword>
<sequence>MGFQFLFYWVSWILWIICFFFQSDEKKRFYQSSSVLMLIILSNSWIYWNDIGMLVPLMYIFIISLFLLSYSKRKWKSVLGAIAVGFGYGAYQIFEYINPLWLIFPSTIVLVLVGYLMINYLTDHIYVQIGIWLSGITYGETLHSLVHYSYGIDRMFGDDQYLFHAVLFIVWTITIRFFKRLSKKLRKYVQAYSFLL</sequence>
<feature type="transmembrane region" description="Helical" evidence="1">
    <location>
        <begin position="125"/>
        <end position="149"/>
    </location>
</feature>
<proteinExistence type="predicted"/>
<dbReference type="RefSeq" id="WP_132371020.1">
    <property type="nucleotide sequence ID" value="NZ_SMAN01000003.1"/>
</dbReference>
<dbReference type="Proteomes" id="UP000294650">
    <property type="component" value="Unassembled WGS sequence"/>
</dbReference>
<evidence type="ECO:0000256" key="1">
    <source>
        <dbReference type="SAM" id="Phobius"/>
    </source>
</evidence>
<evidence type="ECO:0000313" key="3">
    <source>
        <dbReference type="Proteomes" id="UP000294650"/>
    </source>
</evidence>
<dbReference type="AlphaFoldDB" id="A0A4R3NB58"/>
<dbReference type="InterPro" id="IPR014617">
    <property type="entry name" value="YphA_Bacsu"/>
</dbReference>
<name>A0A4R3NB58_9BACI</name>
<feature type="transmembrane region" description="Helical" evidence="1">
    <location>
        <begin position="29"/>
        <end position="47"/>
    </location>
</feature>
<accession>A0A4R3NB58</accession>
<dbReference type="Pfam" id="PF24124">
    <property type="entry name" value="YphA"/>
    <property type="match status" value="1"/>
</dbReference>
<keyword evidence="1" id="KW-0472">Membrane</keyword>
<gene>
    <name evidence="2" type="ORF">EDD68_103144</name>
</gene>
<feature type="transmembrane region" description="Helical" evidence="1">
    <location>
        <begin position="161"/>
        <end position="178"/>
    </location>
</feature>
<dbReference type="OrthoDB" id="2965169at2"/>
<protein>
    <submittedName>
        <fullName evidence="2">Uncharacterized protein</fullName>
    </submittedName>
</protein>
<feature type="transmembrane region" description="Helical" evidence="1">
    <location>
        <begin position="100"/>
        <end position="118"/>
    </location>
</feature>
<keyword evidence="3" id="KW-1185">Reference proteome</keyword>
<dbReference type="EMBL" id="SMAN01000003">
    <property type="protein sequence ID" value="TCT25589.1"/>
    <property type="molecule type" value="Genomic_DNA"/>
</dbReference>
<reference evidence="2 3" key="1">
    <citation type="submission" date="2019-03" db="EMBL/GenBank/DDBJ databases">
        <title>Genomic Encyclopedia of Type Strains, Phase IV (KMG-IV): sequencing the most valuable type-strain genomes for metagenomic binning, comparative biology and taxonomic classification.</title>
        <authorList>
            <person name="Goeker M."/>
        </authorList>
    </citation>
    <scope>NUCLEOTIDE SEQUENCE [LARGE SCALE GENOMIC DNA]</scope>
    <source>
        <strain evidence="2 3">DSM 25894</strain>
    </source>
</reference>
<feature type="transmembrane region" description="Helical" evidence="1">
    <location>
        <begin position="6"/>
        <end position="22"/>
    </location>
</feature>
<organism evidence="2 3">
    <name type="scientific">Melghiribacillus thermohalophilus</name>
    <dbReference type="NCBI Taxonomy" id="1324956"/>
    <lineage>
        <taxon>Bacteria</taxon>
        <taxon>Bacillati</taxon>
        <taxon>Bacillota</taxon>
        <taxon>Bacilli</taxon>
        <taxon>Bacillales</taxon>
        <taxon>Bacillaceae</taxon>
        <taxon>Melghiribacillus</taxon>
    </lineage>
</organism>
<evidence type="ECO:0000313" key="2">
    <source>
        <dbReference type="EMBL" id="TCT25589.1"/>
    </source>
</evidence>
<feature type="transmembrane region" description="Helical" evidence="1">
    <location>
        <begin position="77"/>
        <end position="94"/>
    </location>
</feature>
<feature type="transmembrane region" description="Helical" evidence="1">
    <location>
        <begin position="53"/>
        <end position="70"/>
    </location>
</feature>
<comment type="caution">
    <text evidence="2">The sequence shown here is derived from an EMBL/GenBank/DDBJ whole genome shotgun (WGS) entry which is preliminary data.</text>
</comment>
<keyword evidence="1" id="KW-1133">Transmembrane helix</keyword>